<keyword evidence="12" id="KW-0479">Metal-binding</keyword>
<evidence type="ECO:0000256" key="16">
    <source>
        <dbReference type="ARBA" id="ARBA00022840"/>
    </source>
</evidence>
<keyword evidence="9 25" id="KW-0808">Transferase</keyword>
<dbReference type="Pfam" id="PF04757">
    <property type="entry name" value="Pex2_Pex12"/>
    <property type="match status" value="1"/>
</dbReference>
<dbReference type="InterPro" id="IPR001412">
    <property type="entry name" value="aa-tRNA-synth_I_CS"/>
</dbReference>
<evidence type="ECO:0000256" key="21">
    <source>
        <dbReference type="ARBA" id="ARBA00023140"/>
    </source>
</evidence>
<dbReference type="InterPro" id="IPR001841">
    <property type="entry name" value="Znf_RING"/>
</dbReference>
<dbReference type="Pfam" id="PF00579">
    <property type="entry name" value="tRNA-synt_1b"/>
    <property type="match status" value="1"/>
</dbReference>
<evidence type="ECO:0000256" key="9">
    <source>
        <dbReference type="ARBA" id="ARBA00022679"/>
    </source>
</evidence>
<keyword evidence="14 24" id="KW-0863">Zinc-finger</keyword>
<dbReference type="EC" id="6.1.1.2" evidence="5"/>
<evidence type="ECO:0000256" key="13">
    <source>
        <dbReference type="ARBA" id="ARBA00022741"/>
    </source>
</evidence>
<dbReference type="GO" id="GO:0005829">
    <property type="term" value="C:cytosol"/>
    <property type="evidence" value="ECO:0007669"/>
    <property type="project" value="TreeGrafter"/>
</dbReference>
<evidence type="ECO:0000256" key="15">
    <source>
        <dbReference type="ARBA" id="ARBA00022833"/>
    </source>
</evidence>
<dbReference type="Gene3D" id="3.40.50.620">
    <property type="entry name" value="HUPs"/>
    <property type="match status" value="1"/>
</dbReference>
<dbReference type="InterPro" id="IPR018957">
    <property type="entry name" value="Znf_C3HC4_RING-type"/>
</dbReference>
<keyword evidence="7" id="KW-0436">Ligase</keyword>
<dbReference type="GO" id="GO:0005524">
    <property type="term" value="F:ATP binding"/>
    <property type="evidence" value="ECO:0007669"/>
    <property type="project" value="UniProtKB-KW"/>
</dbReference>
<dbReference type="SMART" id="SM00184">
    <property type="entry name" value="RING"/>
    <property type="match status" value="1"/>
</dbReference>
<evidence type="ECO:0000259" key="27">
    <source>
        <dbReference type="PROSITE" id="PS50089"/>
    </source>
</evidence>
<dbReference type="PROSITE" id="PS51678">
    <property type="entry name" value="SAM_MT_PRMT"/>
    <property type="match status" value="1"/>
</dbReference>
<evidence type="ECO:0000256" key="1">
    <source>
        <dbReference type="ARBA" id="ARBA00004585"/>
    </source>
</evidence>
<dbReference type="PROSITE" id="PS00178">
    <property type="entry name" value="AA_TRNA_LIGASE_I"/>
    <property type="match status" value="1"/>
</dbReference>
<proteinExistence type="inferred from homology"/>
<dbReference type="GO" id="GO:0016274">
    <property type="term" value="F:protein-arginine N-methyltransferase activity"/>
    <property type="evidence" value="ECO:0007669"/>
    <property type="project" value="InterPro"/>
</dbReference>
<keyword evidence="20 26" id="KW-0472">Membrane</keyword>
<comment type="similarity">
    <text evidence="3">Belongs to the class-I aminoacyl-tRNA synthetase family.</text>
</comment>
<dbReference type="PRINTS" id="PR01039">
    <property type="entry name" value="TRNASYNTHTRP"/>
</dbReference>
<dbReference type="Pfam" id="PF05185">
    <property type="entry name" value="PRMT5"/>
    <property type="match status" value="1"/>
</dbReference>
<dbReference type="PROSITE" id="PS50089">
    <property type="entry name" value="ZF_RING_2"/>
    <property type="match status" value="1"/>
</dbReference>
<keyword evidence="13" id="KW-0547">Nucleotide-binding</keyword>
<dbReference type="Gene3D" id="3.30.40.10">
    <property type="entry name" value="Zinc/RING finger domain, C3HC4 (zinc finger)"/>
    <property type="match status" value="1"/>
</dbReference>
<dbReference type="GO" id="GO:0005634">
    <property type="term" value="C:nucleus"/>
    <property type="evidence" value="ECO:0007669"/>
    <property type="project" value="TreeGrafter"/>
</dbReference>
<evidence type="ECO:0000256" key="3">
    <source>
        <dbReference type="ARBA" id="ARBA00005594"/>
    </source>
</evidence>
<evidence type="ECO:0000256" key="20">
    <source>
        <dbReference type="ARBA" id="ARBA00023136"/>
    </source>
</evidence>
<dbReference type="GO" id="GO:0006436">
    <property type="term" value="P:tryptophanyl-tRNA aminoacylation"/>
    <property type="evidence" value="ECO:0007669"/>
    <property type="project" value="InterPro"/>
</dbReference>
<dbReference type="GO" id="GO:0006355">
    <property type="term" value="P:regulation of DNA-templated transcription"/>
    <property type="evidence" value="ECO:0007669"/>
    <property type="project" value="TreeGrafter"/>
</dbReference>
<keyword evidence="6" id="KW-0813">Transport</keyword>
<feature type="domain" description="RING-type" evidence="27">
    <location>
        <begin position="993"/>
        <end position="1037"/>
    </location>
</feature>
<evidence type="ECO:0000256" key="5">
    <source>
        <dbReference type="ARBA" id="ARBA00013161"/>
    </source>
</evidence>
<feature type="transmembrane region" description="Helical" evidence="26">
    <location>
        <begin position="923"/>
        <end position="946"/>
    </location>
</feature>
<evidence type="ECO:0000256" key="8">
    <source>
        <dbReference type="ARBA" id="ARBA00022603"/>
    </source>
</evidence>
<keyword evidence="10 25" id="KW-0949">S-adenosyl-L-methionine</keyword>
<evidence type="ECO:0000256" key="25">
    <source>
        <dbReference type="PROSITE-ProRule" id="PRU01015"/>
    </source>
</evidence>
<dbReference type="Gene3D" id="3.40.50.150">
    <property type="entry name" value="Vaccinia Virus protein VP39"/>
    <property type="match status" value="1"/>
</dbReference>
<dbReference type="InterPro" id="IPR035075">
    <property type="entry name" value="PRMT5"/>
</dbReference>
<keyword evidence="21" id="KW-0576">Peroxisome</keyword>
<dbReference type="Pfam" id="PF17285">
    <property type="entry name" value="PRMT5_TIM"/>
    <property type="match status" value="1"/>
</dbReference>
<evidence type="ECO:0000256" key="10">
    <source>
        <dbReference type="ARBA" id="ARBA00022691"/>
    </source>
</evidence>
<keyword evidence="19 26" id="KW-1133">Transmembrane helix</keyword>
<accession>A0A915PAZ8</accession>
<comment type="subcellular location">
    <subcellularLocation>
        <location evidence="1">Peroxisome membrane</location>
        <topology evidence="1">Multi-pass membrane protein</topology>
    </subcellularLocation>
</comment>
<dbReference type="WBParaSite" id="sdigi.contig1.g139.t1">
    <property type="protein sequence ID" value="sdigi.contig1.g139.t1"/>
    <property type="gene ID" value="sdigi.contig1.g139"/>
</dbReference>
<organism evidence="28 29">
    <name type="scientific">Setaria digitata</name>
    <dbReference type="NCBI Taxonomy" id="48799"/>
    <lineage>
        <taxon>Eukaryota</taxon>
        <taxon>Metazoa</taxon>
        <taxon>Ecdysozoa</taxon>
        <taxon>Nematoda</taxon>
        <taxon>Chromadorea</taxon>
        <taxon>Rhabditida</taxon>
        <taxon>Spirurina</taxon>
        <taxon>Spiruromorpha</taxon>
        <taxon>Filarioidea</taxon>
        <taxon>Setariidae</taxon>
        <taxon>Setaria</taxon>
    </lineage>
</organism>
<dbReference type="Gene3D" id="2.70.160.11">
    <property type="entry name" value="Hnrnp arginine n-methyltransferase1"/>
    <property type="match status" value="1"/>
</dbReference>
<dbReference type="GO" id="GO:0032259">
    <property type="term" value="P:methylation"/>
    <property type="evidence" value="ECO:0007669"/>
    <property type="project" value="UniProtKB-KW"/>
</dbReference>
<comment type="pathway">
    <text evidence="2">Protein modification; protein ubiquitination.</text>
</comment>
<evidence type="ECO:0000256" key="6">
    <source>
        <dbReference type="ARBA" id="ARBA00022448"/>
    </source>
</evidence>
<protein>
    <recommendedName>
        <fullName evidence="5">tryptophan--tRNA ligase</fullName>
        <ecNumber evidence="5">6.1.1.2</ecNumber>
    </recommendedName>
    <alternativeName>
        <fullName evidence="23">Tryptophanyl-tRNA synthetase</fullName>
    </alternativeName>
</protein>
<dbReference type="GO" id="GO:0004830">
    <property type="term" value="F:tryptophan-tRNA ligase activity"/>
    <property type="evidence" value="ECO:0007669"/>
    <property type="project" value="UniProtKB-EC"/>
</dbReference>
<dbReference type="SUPFAM" id="SSF57850">
    <property type="entry name" value="RING/U-box"/>
    <property type="match status" value="1"/>
</dbReference>
<dbReference type="NCBIfam" id="TIGR00233">
    <property type="entry name" value="trpS"/>
    <property type="match status" value="1"/>
</dbReference>
<dbReference type="GO" id="GO:0005778">
    <property type="term" value="C:peroxisomal membrane"/>
    <property type="evidence" value="ECO:0007669"/>
    <property type="project" value="UniProtKB-SubCell"/>
</dbReference>
<evidence type="ECO:0000256" key="22">
    <source>
        <dbReference type="ARBA" id="ARBA00023146"/>
    </source>
</evidence>
<dbReference type="Pfam" id="PF17286">
    <property type="entry name" value="PRMT5_C"/>
    <property type="match status" value="1"/>
</dbReference>
<dbReference type="Gene3D" id="1.10.240.10">
    <property type="entry name" value="Tyrosyl-Transfer RNA Synthetase"/>
    <property type="match status" value="1"/>
</dbReference>
<dbReference type="InterPro" id="IPR002305">
    <property type="entry name" value="aa-tRNA-synth_Ic"/>
</dbReference>
<sequence length="1421" mass="163581">MRCRRGELDWVSSKSGKKSKRRAWCWHHCVGLSSSKASLFAQMCQEDEQRMGQPSDPEISALVGWMATSGDGIHDTDIVEYCSRLGARNYNFINYPVGGMKRSSWHPEKDGVPPPIDLPDLQLDAKLWGTYVIGRISDWIDCDANESWLADLSCVEIEKELNYMTYMPLRVLTLELKHRDSPKLAEILTKWMWTRNMTYSVWVFLPTDENHLSMADCGQDARDIWGIWADFRSLCTNYPMQKLAVGLRLSPNLADEFLEPRLYNRWHAEPLCSFCIETSIFTSSGQYGKCTLPPAHYRLLLDLFVSMIQRPLIHCNSCEQVDEHLRLQYVNMIKQLIQEKAIWSKEAALAGRDDNVLFEYLGHREYIDTLQMPLQPLADNLDSGTYAIFEEDSVKYDLYREAICHAIEDLVKITDEERNIVVYLLGAGRGPLMQMIIEAEELFNAKSCNRLDLLKLELYSMEKNAHAVVTLHWKGRVKIIEGDMRKLSEKVKAGQLPPPDLVVSELLGSFGDNELAPECLDSITDILRPTTISIPQQYTSYVAPIQSVRLHQKVLCCSGGTKYFERGFPGRGRLEPIKQQDGTYALPECPEASQFDEIYVVCMRSICELAKPKPVFNFKHPNFERKPNVRSACIQFTVDMQSELMGFSGYFVAQLYGNCQLSIVPQTHTKGLVSWFSALIPLRHLYRLQKGTEVIFHVERKIDARGVWYEWFCEFQDIDGKVRTTPLQNKDGISYFMRLEILLAERRDEEEIEYLSKELSQIIKDLLGPHFWISYWNYYPTIATTLYYAVTFLSALQTVGEEYTALLPLVSGEQHRVPSFTRRFIFTFFFSIAPFFTEELLGRIERNLEDSFIATETVFSDRKRRNFLKVLYSFIVWIRCTCIPVLYRLNLALFYLFGAYYHISRRLVDLRYISLRPQSNYQVLSYFHFFGAVNVAQIVVRTIIWIKDELKKLRIKETVGVRQLPHSQAWKEKEDLVNGFHYSDELLYNSFCCSLCSESNKPPVCIPCGHLFCWNCISKHVQFSTVIVGLTFCPQCREEFHESRRIVVNLPIIMILKKFLRQNARRMFDERNFRFISSFTPKSKNECFPIYVSGIQPTGVPHLGNYFGLIQQWTNLQNDGHSKQMYLSIADYHSISMGFVDSTQMRNNILKMAASLLACGLDPEKTILFQQSTVSDHVNLMYILGSLQTIARLTRMPQYKDKAAAFKQGDIPVNLQLYPILQAADVLLYKGTHVPVGDDQTQHLLLMRDLATKFNAVLHHDFFPVPVQITTKCKRLKSLQDAAKKMSKSMGNDRSRILINDTKQVIADKCAKALTDSQSNITYEPENRPAISNLVTLYALATGLNIEDVIHECAALDTKGFKSQLAERIDALIAPFRAKYEILLQEPQVIQDILMFGTQRAQKKAQETMQQLRELLGFNVL</sequence>
<dbReference type="InterPro" id="IPR017907">
    <property type="entry name" value="Znf_RING_CS"/>
</dbReference>
<evidence type="ECO:0000256" key="19">
    <source>
        <dbReference type="ARBA" id="ARBA00022989"/>
    </source>
</evidence>
<keyword evidence="11 26" id="KW-0812">Transmembrane</keyword>
<dbReference type="InterPro" id="IPR025799">
    <property type="entry name" value="Arg_MeTrfase"/>
</dbReference>
<keyword evidence="28" id="KW-1185">Reference proteome</keyword>
<keyword evidence="22" id="KW-0030">Aminoacyl-tRNA synthetase</keyword>
<dbReference type="InterPro" id="IPR014729">
    <property type="entry name" value="Rossmann-like_a/b/a_fold"/>
</dbReference>
<dbReference type="Pfam" id="PF00097">
    <property type="entry name" value="zf-C3HC4"/>
    <property type="match status" value="1"/>
</dbReference>
<reference evidence="29" key="1">
    <citation type="submission" date="2022-11" db="UniProtKB">
        <authorList>
            <consortium name="WormBaseParasite"/>
        </authorList>
    </citation>
    <scope>IDENTIFICATION</scope>
</reference>
<dbReference type="SUPFAM" id="SSF53335">
    <property type="entry name" value="S-adenosyl-L-methionine-dependent methyltransferases"/>
    <property type="match status" value="1"/>
</dbReference>
<dbReference type="GO" id="GO:0008270">
    <property type="term" value="F:zinc ion binding"/>
    <property type="evidence" value="ECO:0007669"/>
    <property type="project" value="UniProtKB-KW"/>
</dbReference>
<evidence type="ECO:0000256" key="26">
    <source>
        <dbReference type="SAM" id="Phobius"/>
    </source>
</evidence>
<evidence type="ECO:0000256" key="7">
    <source>
        <dbReference type="ARBA" id="ARBA00022598"/>
    </source>
</evidence>
<dbReference type="InterPro" id="IPR013083">
    <property type="entry name" value="Znf_RING/FYVE/PHD"/>
</dbReference>
<evidence type="ECO:0000256" key="4">
    <source>
        <dbReference type="ARBA" id="ARBA00008704"/>
    </source>
</evidence>
<dbReference type="PROSITE" id="PS00518">
    <property type="entry name" value="ZF_RING_1"/>
    <property type="match status" value="1"/>
</dbReference>
<keyword evidence="8 25" id="KW-0489">Methyltransferase</keyword>
<dbReference type="InterPro" id="IPR006845">
    <property type="entry name" value="Pex_N"/>
</dbReference>
<name>A0A915PAZ8_9BILA</name>
<evidence type="ECO:0000256" key="12">
    <source>
        <dbReference type="ARBA" id="ARBA00022723"/>
    </source>
</evidence>
<dbReference type="Proteomes" id="UP000887581">
    <property type="component" value="Unplaced"/>
</dbReference>
<dbReference type="InterPro" id="IPR002306">
    <property type="entry name" value="Trp-tRNA-ligase"/>
</dbReference>
<dbReference type="GO" id="GO:0015031">
    <property type="term" value="P:protein transport"/>
    <property type="evidence" value="ECO:0007669"/>
    <property type="project" value="UniProtKB-KW"/>
</dbReference>
<keyword evidence="16" id="KW-0067">ATP-binding</keyword>
<dbReference type="Gene3D" id="3.20.20.150">
    <property type="entry name" value="Divalent-metal-dependent TIM barrel enzymes"/>
    <property type="match status" value="1"/>
</dbReference>
<dbReference type="PANTHER" id="PTHR10738:SF0">
    <property type="entry name" value="PROTEIN ARGININE N-METHYLTRANSFERASE 5"/>
    <property type="match status" value="1"/>
</dbReference>
<dbReference type="PANTHER" id="PTHR10738">
    <property type="entry name" value="PROTEIN ARGININE N-METHYLTRANSFERASE 5"/>
    <property type="match status" value="1"/>
</dbReference>
<comment type="similarity">
    <text evidence="4">Belongs to the pex2/pex10/pex12 family.</text>
</comment>
<evidence type="ECO:0000313" key="28">
    <source>
        <dbReference type="Proteomes" id="UP000887581"/>
    </source>
</evidence>
<dbReference type="InterPro" id="IPR035248">
    <property type="entry name" value="PRMT5_C"/>
</dbReference>
<keyword evidence="18" id="KW-0653">Protein transport</keyword>
<keyword evidence="17" id="KW-0648">Protein biosynthesis</keyword>
<evidence type="ECO:0000256" key="24">
    <source>
        <dbReference type="PROSITE-ProRule" id="PRU00175"/>
    </source>
</evidence>
<evidence type="ECO:0000256" key="18">
    <source>
        <dbReference type="ARBA" id="ARBA00022927"/>
    </source>
</evidence>
<dbReference type="SUPFAM" id="SSF52374">
    <property type="entry name" value="Nucleotidylyl transferase"/>
    <property type="match status" value="1"/>
</dbReference>
<evidence type="ECO:0000256" key="17">
    <source>
        <dbReference type="ARBA" id="ARBA00022917"/>
    </source>
</evidence>
<dbReference type="InterPro" id="IPR029063">
    <property type="entry name" value="SAM-dependent_MTases_sf"/>
</dbReference>
<evidence type="ECO:0000256" key="14">
    <source>
        <dbReference type="ARBA" id="ARBA00022771"/>
    </source>
</evidence>
<feature type="transmembrane region" description="Helical" evidence="26">
    <location>
        <begin position="870"/>
        <end position="903"/>
    </location>
</feature>
<dbReference type="CDD" id="cd00806">
    <property type="entry name" value="TrpRS_core"/>
    <property type="match status" value="1"/>
</dbReference>
<evidence type="ECO:0000313" key="29">
    <source>
        <dbReference type="WBParaSite" id="sdigi.contig1.g139.t1"/>
    </source>
</evidence>
<evidence type="ECO:0000256" key="2">
    <source>
        <dbReference type="ARBA" id="ARBA00004906"/>
    </source>
</evidence>
<evidence type="ECO:0000256" key="11">
    <source>
        <dbReference type="ARBA" id="ARBA00022692"/>
    </source>
</evidence>
<evidence type="ECO:0000256" key="23">
    <source>
        <dbReference type="ARBA" id="ARBA00030268"/>
    </source>
</evidence>
<dbReference type="InterPro" id="IPR035247">
    <property type="entry name" value="PRMT5_TIM"/>
</dbReference>
<keyword evidence="15" id="KW-0862">Zinc</keyword>